<reference evidence="1 2" key="1">
    <citation type="submission" date="2016-11" db="EMBL/GenBank/DDBJ databases">
        <authorList>
            <person name="Jaros S."/>
            <person name="Januszkiewicz K."/>
            <person name="Wedrychowicz H."/>
        </authorList>
    </citation>
    <scope>NUCLEOTIDE SEQUENCE [LARGE SCALE GENOMIC DNA]</scope>
    <source>
        <strain evidence="1 2">IBRC-M 10683</strain>
    </source>
</reference>
<dbReference type="Pfam" id="PF19952">
    <property type="entry name" value="DUF6414"/>
    <property type="match status" value="1"/>
</dbReference>
<proteinExistence type="predicted"/>
<organism evidence="1 2">
    <name type="scientific">Ornithinibacillus halophilus</name>
    <dbReference type="NCBI Taxonomy" id="930117"/>
    <lineage>
        <taxon>Bacteria</taxon>
        <taxon>Bacillati</taxon>
        <taxon>Bacillota</taxon>
        <taxon>Bacilli</taxon>
        <taxon>Bacillales</taxon>
        <taxon>Bacillaceae</taxon>
        <taxon>Ornithinibacillus</taxon>
    </lineage>
</organism>
<keyword evidence="2" id="KW-1185">Reference proteome</keyword>
<sequence>MFLPTIYWQDGKRTKQFLEMLVDDLMIDYSITQQSGKSSNIDLGANTAKVLAKYRSGSENIQQIEGKVSKSDSALFKDLYTIMEEKGMIQKLIGFDESIWNQLKLGEFVELTGEFKQSPAELVFSSMMDMLEQFKGFFESAETKEEFDLASSVLRFKKATIIIQPYIDEETNYKFFTSLDTDNFVEDRYDLEGEFTILAKIKRIYKPHQKIDLVKFLPGKLKVNKKQLLTFLPEIQKSDEILFEVDDINEESFEIKGPVIELTPIAIYQE</sequence>
<dbReference type="RefSeq" id="WP_072891095.1">
    <property type="nucleotide sequence ID" value="NZ_FQVW01000029.1"/>
</dbReference>
<gene>
    <name evidence="1" type="ORF">SAMN05216225_102919</name>
</gene>
<protein>
    <submittedName>
        <fullName evidence="1">Uncharacterized protein</fullName>
    </submittedName>
</protein>
<name>A0A1M5JB27_9BACI</name>
<evidence type="ECO:0000313" key="2">
    <source>
        <dbReference type="Proteomes" id="UP000183988"/>
    </source>
</evidence>
<accession>A0A1M5JB27</accession>
<dbReference type="InterPro" id="IPR045633">
    <property type="entry name" value="DUF6414"/>
</dbReference>
<dbReference type="AlphaFoldDB" id="A0A1M5JB27"/>
<dbReference type="Proteomes" id="UP000183988">
    <property type="component" value="Unassembled WGS sequence"/>
</dbReference>
<dbReference type="OrthoDB" id="2961986at2"/>
<dbReference type="EMBL" id="FQVW01000029">
    <property type="protein sequence ID" value="SHG37796.1"/>
    <property type="molecule type" value="Genomic_DNA"/>
</dbReference>
<evidence type="ECO:0000313" key="1">
    <source>
        <dbReference type="EMBL" id="SHG37796.1"/>
    </source>
</evidence>